<comment type="caution">
    <text evidence="18">The sequence shown here is derived from an EMBL/GenBank/DDBJ whole genome shotgun (WGS) entry which is preliminary data.</text>
</comment>
<keyword evidence="6" id="KW-0597">Phosphoprotein</keyword>
<dbReference type="SUPFAM" id="SSF55874">
    <property type="entry name" value="ATPase domain of HSP90 chaperone/DNA topoisomerase II/histidine kinase"/>
    <property type="match status" value="1"/>
</dbReference>
<feature type="domain" description="HAMP" evidence="17">
    <location>
        <begin position="183"/>
        <end position="234"/>
    </location>
</feature>
<evidence type="ECO:0000256" key="9">
    <source>
        <dbReference type="ARBA" id="ARBA00022741"/>
    </source>
</evidence>
<evidence type="ECO:0000256" key="14">
    <source>
        <dbReference type="ARBA" id="ARBA00023136"/>
    </source>
</evidence>
<keyword evidence="10" id="KW-0418">Kinase</keyword>
<dbReference type="InterPro" id="IPR005467">
    <property type="entry name" value="His_kinase_dom"/>
</dbReference>
<dbReference type="PROSITE" id="PS50109">
    <property type="entry name" value="HIS_KIN"/>
    <property type="match status" value="1"/>
</dbReference>
<comment type="subcellular location">
    <subcellularLocation>
        <location evidence="2">Cell inner membrane</location>
        <topology evidence="2">Multi-pass membrane protein</topology>
    </subcellularLocation>
</comment>
<dbReference type="SMART" id="SM00388">
    <property type="entry name" value="HisKA"/>
    <property type="match status" value="1"/>
</dbReference>
<dbReference type="Gene3D" id="3.30.565.10">
    <property type="entry name" value="Histidine kinase-like ATPase, C-terminal domain"/>
    <property type="match status" value="1"/>
</dbReference>
<dbReference type="PROSITE" id="PS50885">
    <property type="entry name" value="HAMP"/>
    <property type="match status" value="1"/>
</dbReference>
<evidence type="ECO:0000256" key="5">
    <source>
        <dbReference type="ARBA" id="ARBA00022519"/>
    </source>
</evidence>
<protein>
    <recommendedName>
        <fullName evidence="3">histidine kinase</fullName>
        <ecNumber evidence="3">2.7.13.3</ecNumber>
    </recommendedName>
</protein>
<evidence type="ECO:0000256" key="2">
    <source>
        <dbReference type="ARBA" id="ARBA00004429"/>
    </source>
</evidence>
<gene>
    <name evidence="18" type="ORF">M3N55_08425</name>
</gene>
<dbReference type="InterPro" id="IPR036097">
    <property type="entry name" value="HisK_dim/P_sf"/>
</dbReference>
<feature type="transmembrane region" description="Helical" evidence="15">
    <location>
        <begin position="163"/>
        <end position="182"/>
    </location>
</feature>
<keyword evidence="8 15" id="KW-0812">Transmembrane</keyword>
<evidence type="ECO:0000256" key="8">
    <source>
        <dbReference type="ARBA" id="ARBA00022692"/>
    </source>
</evidence>
<dbReference type="RefSeq" id="WP_249058089.1">
    <property type="nucleotide sequence ID" value="NZ_JALZWP010000007.1"/>
</dbReference>
<keyword evidence="14 15" id="KW-0472">Membrane</keyword>
<dbReference type="InterPro" id="IPR036890">
    <property type="entry name" value="HATPase_C_sf"/>
</dbReference>
<keyword evidence="5" id="KW-0997">Cell inner membrane</keyword>
<evidence type="ECO:0000259" key="16">
    <source>
        <dbReference type="PROSITE" id="PS50109"/>
    </source>
</evidence>
<keyword evidence="7" id="KW-0808">Transferase</keyword>
<evidence type="ECO:0000259" key="17">
    <source>
        <dbReference type="PROSITE" id="PS50885"/>
    </source>
</evidence>
<evidence type="ECO:0000256" key="4">
    <source>
        <dbReference type="ARBA" id="ARBA00022475"/>
    </source>
</evidence>
<keyword evidence="9" id="KW-0547">Nucleotide-binding</keyword>
<dbReference type="InterPro" id="IPR003660">
    <property type="entry name" value="HAMP_dom"/>
</dbReference>
<keyword evidence="19" id="KW-1185">Reference proteome</keyword>
<evidence type="ECO:0000256" key="15">
    <source>
        <dbReference type="SAM" id="Phobius"/>
    </source>
</evidence>
<dbReference type="SUPFAM" id="SSF47384">
    <property type="entry name" value="Homodimeric domain of signal transducing histidine kinase"/>
    <property type="match status" value="1"/>
</dbReference>
<keyword evidence="13" id="KW-0902">Two-component regulatory system</keyword>
<evidence type="ECO:0000256" key="13">
    <source>
        <dbReference type="ARBA" id="ARBA00023012"/>
    </source>
</evidence>
<evidence type="ECO:0000256" key="7">
    <source>
        <dbReference type="ARBA" id="ARBA00022679"/>
    </source>
</evidence>
<dbReference type="CDD" id="cd00082">
    <property type="entry name" value="HisKA"/>
    <property type="match status" value="1"/>
</dbReference>
<dbReference type="PANTHER" id="PTHR44936">
    <property type="entry name" value="SENSOR PROTEIN CREC"/>
    <property type="match status" value="1"/>
</dbReference>
<dbReference type="InterPro" id="IPR003594">
    <property type="entry name" value="HATPase_dom"/>
</dbReference>
<proteinExistence type="predicted"/>
<accession>A0ABT0M1M2</accession>
<evidence type="ECO:0000313" key="19">
    <source>
        <dbReference type="Proteomes" id="UP001202550"/>
    </source>
</evidence>
<dbReference type="GO" id="GO:0005524">
    <property type="term" value="F:ATP binding"/>
    <property type="evidence" value="ECO:0007669"/>
    <property type="project" value="UniProtKB-KW"/>
</dbReference>
<dbReference type="Pfam" id="PF00512">
    <property type="entry name" value="HisKA"/>
    <property type="match status" value="1"/>
</dbReference>
<dbReference type="InterPro" id="IPR003661">
    <property type="entry name" value="HisK_dim/P_dom"/>
</dbReference>
<dbReference type="EC" id="2.7.13.3" evidence="3"/>
<evidence type="ECO:0000313" key="18">
    <source>
        <dbReference type="EMBL" id="MCL1628754.1"/>
    </source>
</evidence>
<dbReference type="InterPro" id="IPR004358">
    <property type="entry name" value="Sig_transdc_His_kin-like_C"/>
</dbReference>
<evidence type="ECO:0000256" key="11">
    <source>
        <dbReference type="ARBA" id="ARBA00022840"/>
    </source>
</evidence>
<comment type="catalytic activity">
    <reaction evidence="1">
        <text>ATP + protein L-histidine = ADP + protein N-phospho-L-histidine.</text>
        <dbReference type="EC" id="2.7.13.3"/>
    </reaction>
</comment>
<evidence type="ECO:0000256" key="10">
    <source>
        <dbReference type="ARBA" id="ARBA00022777"/>
    </source>
</evidence>
<dbReference type="PANTHER" id="PTHR44936:SF5">
    <property type="entry name" value="SENSOR HISTIDINE KINASE ENVZ"/>
    <property type="match status" value="1"/>
</dbReference>
<dbReference type="InterPro" id="IPR050980">
    <property type="entry name" value="2C_sensor_his_kinase"/>
</dbReference>
<dbReference type="Gene3D" id="1.10.287.130">
    <property type="match status" value="1"/>
</dbReference>
<evidence type="ECO:0000256" key="6">
    <source>
        <dbReference type="ARBA" id="ARBA00022553"/>
    </source>
</evidence>
<organism evidence="18 19">
    <name type="scientific">Roseinatronobacter domitianus</name>
    <dbReference type="NCBI Taxonomy" id="2940293"/>
    <lineage>
        <taxon>Bacteria</taxon>
        <taxon>Pseudomonadati</taxon>
        <taxon>Pseudomonadota</taxon>
        <taxon>Alphaproteobacteria</taxon>
        <taxon>Rhodobacterales</taxon>
        <taxon>Paracoccaceae</taxon>
        <taxon>Roseinatronobacter</taxon>
    </lineage>
</organism>
<feature type="domain" description="Histidine kinase" evidence="16">
    <location>
        <begin position="242"/>
        <end position="444"/>
    </location>
</feature>
<evidence type="ECO:0000256" key="3">
    <source>
        <dbReference type="ARBA" id="ARBA00012438"/>
    </source>
</evidence>
<dbReference type="Pfam" id="PF02518">
    <property type="entry name" value="HATPase_c"/>
    <property type="match status" value="1"/>
</dbReference>
<evidence type="ECO:0000256" key="1">
    <source>
        <dbReference type="ARBA" id="ARBA00000085"/>
    </source>
</evidence>
<reference evidence="18 19" key="1">
    <citation type="submission" date="2022-05" db="EMBL/GenBank/DDBJ databases">
        <title>Seasonal and diel survey of microbial diversity of the Tyrrhenian coast.</title>
        <authorList>
            <person name="Gattoni G."/>
            <person name="Corral P."/>
        </authorList>
    </citation>
    <scope>NUCLEOTIDE SEQUENCE [LARGE SCALE GENOMIC DNA]</scope>
    <source>
        <strain evidence="18 19">V10</strain>
    </source>
</reference>
<dbReference type="Proteomes" id="UP001202550">
    <property type="component" value="Unassembled WGS sequence"/>
</dbReference>
<keyword evidence="11 18" id="KW-0067">ATP-binding</keyword>
<name>A0ABT0M1M2_9RHOB</name>
<dbReference type="PRINTS" id="PR00344">
    <property type="entry name" value="BCTRLSENSOR"/>
</dbReference>
<sequence>MKAQLKSFLPRSFFGRAVLILVVPIIVIQIVLSIVFVQRHYERVTQQMTETVLQAVGVVIEQADAAPGERTAFATGTGLASALGLQVQILEDAPRIPASHAAWYDLAGREILDVLQARAPGYLGAVLRRDPIDSAVLWVDIDAGTLEVSIPRDRLAPTNPHQLLVIVFLASVVLILMALQYLRLQIRPIRRLGAAAEAYGRGQSLPFRASGAREIRAAGLAFIDMRNRIERQNSQRKLMLSGLGHDMRTPLTRMRLVLSMSDPTEDTAALDAEITDLEKLLNSFLDYSRGENYAQEGRFDPSAILSDLVARYRAAGRQIEMQVAPGVPRDLRLREGQLERVLDNILGNALDYGKQARVAMFTHAASLVITIEDDGPGIAPADRQRAREPFVRLDSARNLDVGAHVGLGLAIADDVMRVHGGRLELDDSPALGGLLVRLILPLSRQA</sequence>
<dbReference type="EMBL" id="JALZWP010000007">
    <property type="protein sequence ID" value="MCL1628754.1"/>
    <property type="molecule type" value="Genomic_DNA"/>
</dbReference>
<keyword evidence="12 15" id="KW-1133">Transmembrane helix</keyword>
<feature type="transmembrane region" description="Helical" evidence="15">
    <location>
        <begin position="13"/>
        <end position="37"/>
    </location>
</feature>
<keyword evidence="4" id="KW-1003">Cell membrane</keyword>
<dbReference type="SMART" id="SM00387">
    <property type="entry name" value="HATPase_c"/>
    <property type="match status" value="1"/>
</dbReference>
<evidence type="ECO:0000256" key="12">
    <source>
        <dbReference type="ARBA" id="ARBA00022989"/>
    </source>
</evidence>